<evidence type="ECO:0000313" key="3">
    <source>
        <dbReference type="Proteomes" id="UP000515292"/>
    </source>
</evidence>
<evidence type="ECO:0000256" key="1">
    <source>
        <dbReference type="SAM" id="Phobius"/>
    </source>
</evidence>
<feature type="transmembrane region" description="Helical" evidence="1">
    <location>
        <begin position="32"/>
        <end position="49"/>
    </location>
</feature>
<sequence length="59" mass="6603">MMALFLEWLWRVAMVMAGMAGLMWLFDGHLPSPSGLLGGAIGYTLIFYLDKAGLLRRRS</sequence>
<dbReference type="KEGG" id="sand:H3309_10605"/>
<organism evidence="2 3">
    <name type="scientific">Sandaracinobacteroides saxicola</name>
    <dbReference type="NCBI Taxonomy" id="2759707"/>
    <lineage>
        <taxon>Bacteria</taxon>
        <taxon>Pseudomonadati</taxon>
        <taxon>Pseudomonadota</taxon>
        <taxon>Alphaproteobacteria</taxon>
        <taxon>Sphingomonadales</taxon>
        <taxon>Sphingosinicellaceae</taxon>
        <taxon>Sandaracinobacteroides</taxon>
    </lineage>
</organism>
<dbReference type="Proteomes" id="UP000515292">
    <property type="component" value="Chromosome"/>
</dbReference>
<dbReference type="RefSeq" id="WP_182294690.1">
    <property type="nucleotide sequence ID" value="NZ_CP059851.1"/>
</dbReference>
<gene>
    <name evidence="2" type="ORF">H3309_10605</name>
</gene>
<dbReference type="AlphaFoldDB" id="A0A7G5IEQ2"/>
<accession>A0A7G5IEQ2</accession>
<evidence type="ECO:0000313" key="2">
    <source>
        <dbReference type="EMBL" id="QMW21844.1"/>
    </source>
</evidence>
<keyword evidence="1" id="KW-0472">Membrane</keyword>
<reference evidence="2 3" key="1">
    <citation type="submission" date="2020-07" db="EMBL/GenBank/DDBJ databases">
        <title>Complete genome sequence for Sandaracinobacter sp. M6.</title>
        <authorList>
            <person name="Tang Y."/>
            <person name="Liu Q."/>
            <person name="Guo Z."/>
            <person name="Lei P."/>
            <person name="Huang B."/>
        </authorList>
    </citation>
    <scope>NUCLEOTIDE SEQUENCE [LARGE SCALE GENOMIC DNA]</scope>
    <source>
        <strain evidence="2 3">M6</strain>
    </source>
</reference>
<protein>
    <submittedName>
        <fullName evidence="2">Uncharacterized protein</fullName>
    </submittedName>
</protein>
<keyword evidence="1" id="KW-1133">Transmembrane helix</keyword>
<keyword evidence="1" id="KW-0812">Transmembrane</keyword>
<proteinExistence type="predicted"/>
<name>A0A7G5IEQ2_9SPHN</name>
<dbReference type="EMBL" id="CP059851">
    <property type="protein sequence ID" value="QMW21844.1"/>
    <property type="molecule type" value="Genomic_DNA"/>
</dbReference>
<feature type="transmembrane region" description="Helical" evidence="1">
    <location>
        <begin position="9"/>
        <end position="26"/>
    </location>
</feature>
<keyword evidence="3" id="KW-1185">Reference proteome</keyword>